<name>A0AAW0DTF4_9AGAR</name>
<organism evidence="9 10">
    <name type="scientific">Paramarasmius palmivorus</name>
    <dbReference type="NCBI Taxonomy" id="297713"/>
    <lineage>
        <taxon>Eukaryota</taxon>
        <taxon>Fungi</taxon>
        <taxon>Dikarya</taxon>
        <taxon>Basidiomycota</taxon>
        <taxon>Agaricomycotina</taxon>
        <taxon>Agaricomycetes</taxon>
        <taxon>Agaricomycetidae</taxon>
        <taxon>Agaricales</taxon>
        <taxon>Marasmiineae</taxon>
        <taxon>Marasmiaceae</taxon>
        <taxon>Paramarasmius</taxon>
    </lineage>
</organism>
<dbReference type="SUPFAM" id="SSF51905">
    <property type="entry name" value="FAD/NAD(P)-binding domain"/>
    <property type="match status" value="1"/>
</dbReference>
<dbReference type="Pfam" id="PF01494">
    <property type="entry name" value="FAD_binding_3"/>
    <property type="match status" value="1"/>
</dbReference>
<keyword evidence="6" id="KW-0503">Monooxygenase</keyword>
<dbReference type="GO" id="GO:0004502">
    <property type="term" value="F:kynurenine 3-monooxygenase activity"/>
    <property type="evidence" value="ECO:0007669"/>
    <property type="project" value="UniProtKB-EC"/>
</dbReference>
<feature type="transmembrane region" description="Helical" evidence="7">
    <location>
        <begin position="404"/>
        <end position="424"/>
    </location>
</feature>
<evidence type="ECO:0000256" key="1">
    <source>
        <dbReference type="ARBA" id="ARBA00001974"/>
    </source>
</evidence>
<reference evidence="9 10" key="1">
    <citation type="submission" date="2024-01" db="EMBL/GenBank/DDBJ databases">
        <title>A draft genome for a cacao thread blight-causing isolate of Paramarasmius palmivorus.</title>
        <authorList>
            <person name="Baruah I.K."/>
            <person name="Bukari Y."/>
            <person name="Amoako-Attah I."/>
            <person name="Meinhardt L.W."/>
            <person name="Bailey B.A."/>
            <person name="Cohen S.P."/>
        </authorList>
    </citation>
    <scope>NUCLEOTIDE SEQUENCE [LARGE SCALE GENOMIC DNA]</scope>
    <source>
        <strain evidence="9 10">GH-12</strain>
    </source>
</reference>
<dbReference type="Proteomes" id="UP001383192">
    <property type="component" value="Unassembled WGS sequence"/>
</dbReference>
<evidence type="ECO:0000313" key="10">
    <source>
        <dbReference type="Proteomes" id="UP001383192"/>
    </source>
</evidence>
<keyword evidence="7" id="KW-0472">Membrane</keyword>
<evidence type="ECO:0000256" key="5">
    <source>
        <dbReference type="ARBA" id="ARBA00023002"/>
    </source>
</evidence>
<keyword evidence="3" id="KW-0274">FAD</keyword>
<evidence type="ECO:0000313" key="9">
    <source>
        <dbReference type="EMBL" id="KAK7054974.1"/>
    </source>
</evidence>
<dbReference type="GO" id="GO:0070189">
    <property type="term" value="P:kynurenine metabolic process"/>
    <property type="evidence" value="ECO:0007669"/>
    <property type="project" value="TreeGrafter"/>
</dbReference>
<dbReference type="PANTHER" id="PTHR46028">
    <property type="entry name" value="KYNURENINE 3-MONOOXYGENASE"/>
    <property type="match status" value="1"/>
</dbReference>
<dbReference type="GO" id="GO:0005741">
    <property type="term" value="C:mitochondrial outer membrane"/>
    <property type="evidence" value="ECO:0007669"/>
    <property type="project" value="TreeGrafter"/>
</dbReference>
<protein>
    <submittedName>
        <fullName evidence="9">Kynurenine 3-monooxygenase, mitochondrial</fullName>
        <ecNumber evidence="9">1.14.13.9</ecNumber>
    </submittedName>
</protein>
<dbReference type="EC" id="1.14.13.9" evidence="9"/>
<keyword evidence="10" id="KW-1185">Reference proteome</keyword>
<comment type="caution">
    <text evidence="9">The sequence shown here is derived from an EMBL/GenBank/DDBJ whole genome shotgun (WGS) entry which is preliminary data.</text>
</comment>
<sequence length="440" mass="50575">MLATRGWKVKVYESRAGTCLRAFFSLRCAESSYPLDLRLPVVQANTRQRSINFTISHRGIAALEAIYPEAAERFIRNVSIPMRGRMIHHADGRSESQPYDRHGQCINSCDRALLNVDLLDQVCKTDGIEVYFRHKVRAIDFDKRNMVVEDLDQADGERTKTVEFHLCVGADGSYSTGLYIHLHVVRTQSPIRKLDTPERFLEWFKGNFPDALQAIGEESLLRDYLSNPRNALICTKANPYHYKDRGILLGDAAHSMVPFYGQGLNCGMEDVRVLKILFDKERVQTVVADFEQEDERLTRALARFSEERHQDLIAITDLAKSNYIELRHLVATPMYLLRKVLDSWLHSLSEAKPLSALSELLGRELYDAAEPKAWDWLPLYTMVTFRPDISYDQVRRKALTQASVLTWLGYFGMVILGFMCWCILRVTWRLFGLDASWEVA</sequence>
<evidence type="ECO:0000256" key="7">
    <source>
        <dbReference type="SAM" id="Phobius"/>
    </source>
</evidence>
<keyword evidence="7" id="KW-0812">Transmembrane</keyword>
<keyword evidence="2" id="KW-0285">Flavoprotein</keyword>
<keyword evidence="5 9" id="KW-0560">Oxidoreductase</keyword>
<dbReference type="EMBL" id="JAYKXP010000008">
    <property type="protein sequence ID" value="KAK7054974.1"/>
    <property type="molecule type" value="Genomic_DNA"/>
</dbReference>
<accession>A0AAW0DTF4</accession>
<dbReference type="InterPro" id="IPR036188">
    <property type="entry name" value="FAD/NAD-bd_sf"/>
</dbReference>
<evidence type="ECO:0000259" key="8">
    <source>
        <dbReference type="Pfam" id="PF01494"/>
    </source>
</evidence>
<dbReference type="Gene3D" id="3.50.50.60">
    <property type="entry name" value="FAD/NAD(P)-binding domain"/>
    <property type="match status" value="2"/>
</dbReference>
<evidence type="ECO:0000256" key="2">
    <source>
        <dbReference type="ARBA" id="ARBA00022630"/>
    </source>
</evidence>
<dbReference type="PANTHER" id="PTHR46028:SF2">
    <property type="entry name" value="KYNURENINE 3-MONOOXYGENASE"/>
    <property type="match status" value="1"/>
</dbReference>
<gene>
    <name evidence="9" type="primary">BNA4_1</name>
    <name evidence="9" type="ORF">VNI00_003437</name>
</gene>
<dbReference type="InterPro" id="IPR002938">
    <property type="entry name" value="FAD-bd"/>
</dbReference>
<comment type="cofactor">
    <cofactor evidence="1">
        <name>FAD</name>
        <dbReference type="ChEBI" id="CHEBI:57692"/>
    </cofactor>
</comment>
<feature type="domain" description="FAD-binding" evidence="8">
    <location>
        <begin position="243"/>
        <end position="274"/>
    </location>
</feature>
<evidence type="ECO:0000256" key="3">
    <source>
        <dbReference type="ARBA" id="ARBA00022827"/>
    </source>
</evidence>
<dbReference type="GO" id="GO:0071949">
    <property type="term" value="F:FAD binding"/>
    <property type="evidence" value="ECO:0007669"/>
    <property type="project" value="InterPro"/>
</dbReference>
<evidence type="ECO:0000256" key="4">
    <source>
        <dbReference type="ARBA" id="ARBA00022857"/>
    </source>
</evidence>
<proteinExistence type="predicted"/>
<dbReference type="AlphaFoldDB" id="A0AAW0DTF4"/>
<keyword evidence="7" id="KW-1133">Transmembrane helix</keyword>
<evidence type="ECO:0000256" key="6">
    <source>
        <dbReference type="ARBA" id="ARBA00023033"/>
    </source>
</evidence>
<keyword evidence="4" id="KW-0521">NADP</keyword>